<gene>
    <name evidence="3" type="ORF">CRG98_028589</name>
</gene>
<keyword evidence="2" id="KW-0472">Membrane</keyword>
<dbReference type="AlphaFoldDB" id="A0A2I0J455"/>
<dbReference type="Proteomes" id="UP000233551">
    <property type="component" value="Unassembled WGS sequence"/>
</dbReference>
<sequence>MARAFNKKVRLREFSLSDLVLRKVFHIAPDSKGKFAYKYDRPIIVKAVFDGGTIILNDMDRNENVLPVNANALKKYYSWQVFIILLLFDACTLSAPPFWLTIPNNNISNGPNHDLSRNIENDSTEQENHYSSSS</sequence>
<evidence type="ECO:0000256" key="1">
    <source>
        <dbReference type="SAM" id="MobiDB-lite"/>
    </source>
</evidence>
<reference evidence="3 4" key="1">
    <citation type="submission" date="2017-11" db="EMBL/GenBank/DDBJ databases">
        <title>De-novo sequencing of pomegranate (Punica granatum L.) genome.</title>
        <authorList>
            <person name="Akparov Z."/>
            <person name="Amiraslanov A."/>
            <person name="Hajiyeva S."/>
            <person name="Abbasov M."/>
            <person name="Kaur K."/>
            <person name="Hamwieh A."/>
            <person name="Solovyev V."/>
            <person name="Salamov A."/>
            <person name="Braich B."/>
            <person name="Kosarev P."/>
            <person name="Mahmoud A."/>
            <person name="Hajiyev E."/>
            <person name="Babayeva S."/>
            <person name="Izzatullayeva V."/>
            <person name="Mammadov A."/>
            <person name="Mammadov A."/>
            <person name="Sharifova S."/>
            <person name="Ojaghi J."/>
            <person name="Eynullazada K."/>
            <person name="Bayramov B."/>
            <person name="Abdulazimova A."/>
            <person name="Shahmuradov I."/>
        </authorList>
    </citation>
    <scope>NUCLEOTIDE SEQUENCE [LARGE SCALE GENOMIC DNA]</scope>
    <source>
        <strain evidence="4">cv. AG2017</strain>
        <tissue evidence="3">Leaf</tissue>
    </source>
</reference>
<evidence type="ECO:0000313" key="4">
    <source>
        <dbReference type="Proteomes" id="UP000233551"/>
    </source>
</evidence>
<dbReference type="STRING" id="22663.A0A2I0J455"/>
<evidence type="ECO:0000256" key="2">
    <source>
        <dbReference type="SAM" id="Phobius"/>
    </source>
</evidence>
<name>A0A2I0J455_PUNGR</name>
<dbReference type="EMBL" id="PGOL01002061">
    <property type="protein sequence ID" value="PKI51017.1"/>
    <property type="molecule type" value="Genomic_DNA"/>
</dbReference>
<keyword evidence="4" id="KW-1185">Reference proteome</keyword>
<feature type="transmembrane region" description="Helical" evidence="2">
    <location>
        <begin position="81"/>
        <end position="100"/>
    </location>
</feature>
<keyword evidence="2" id="KW-1133">Transmembrane helix</keyword>
<accession>A0A2I0J455</accession>
<evidence type="ECO:0000313" key="3">
    <source>
        <dbReference type="EMBL" id="PKI51017.1"/>
    </source>
</evidence>
<proteinExistence type="predicted"/>
<comment type="caution">
    <text evidence="3">The sequence shown here is derived from an EMBL/GenBank/DDBJ whole genome shotgun (WGS) entry which is preliminary data.</text>
</comment>
<feature type="region of interest" description="Disordered" evidence="1">
    <location>
        <begin position="113"/>
        <end position="134"/>
    </location>
</feature>
<organism evidence="3 4">
    <name type="scientific">Punica granatum</name>
    <name type="common">Pomegranate</name>
    <dbReference type="NCBI Taxonomy" id="22663"/>
    <lineage>
        <taxon>Eukaryota</taxon>
        <taxon>Viridiplantae</taxon>
        <taxon>Streptophyta</taxon>
        <taxon>Embryophyta</taxon>
        <taxon>Tracheophyta</taxon>
        <taxon>Spermatophyta</taxon>
        <taxon>Magnoliopsida</taxon>
        <taxon>eudicotyledons</taxon>
        <taxon>Gunneridae</taxon>
        <taxon>Pentapetalae</taxon>
        <taxon>rosids</taxon>
        <taxon>malvids</taxon>
        <taxon>Myrtales</taxon>
        <taxon>Lythraceae</taxon>
        <taxon>Punica</taxon>
    </lineage>
</organism>
<keyword evidence="2" id="KW-0812">Transmembrane</keyword>
<protein>
    <submittedName>
        <fullName evidence="3">Uncharacterized protein</fullName>
    </submittedName>
</protein>